<dbReference type="InterPro" id="IPR016181">
    <property type="entry name" value="Acyl_CoA_acyltransferase"/>
</dbReference>
<evidence type="ECO:0000313" key="3">
    <source>
        <dbReference type="Proteomes" id="UP000315112"/>
    </source>
</evidence>
<evidence type="ECO:0000313" key="2">
    <source>
        <dbReference type="EMBL" id="TWI46029.1"/>
    </source>
</evidence>
<gene>
    <name evidence="1" type="ORF">GO485_16965</name>
    <name evidence="2" type="ORF">IP92_03462</name>
</gene>
<reference evidence="1 4" key="3">
    <citation type="submission" date="2019-12" db="EMBL/GenBank/DDBJ databases">
        <title>Draft Genome Sequences of Six Type Strains of the Genus Massilia.</title>
        <authorList>
            <person name="Miess H."/>
            <person name="Frediansyah A."/>
            <person name="Goeker M."/>
            <person name="Gross H."/>
        </authorList>
    </citation>
    <scope>NUCLEOTIDE SEQUENCE [LARGE SCALE GENOMIC DNA]</scope>
    <source>
        <strain evidence="1 4">DSM 26639</strain>
    </source>
</reference>
<evidence type="ECO:0000313" key="4">
    <source>
        <dbReference type="Proteomes" id="UP000437862"/>
    </source>
</evidence>
<keyword evidence="4" id="KW-1185">Reference proteome</keyword>
<dbReference type="RefSeq" id="WP_145877213.1">
    <property type="nucleotide sequence ID" value="NZ_CP046904.1"/>
</dbReference>
<dbReference type="Proteomes" id="UP000437862">
    <property type="component" value="Chromosome"/>
</dbReference>
<dbReference type="AlphaFoldDB" id="A0A562PNN4"/>
<protein>
    <submittedName>
        <fullName evidence="2">N-acyl amino acid synthase of PEP-CTERM/exosortase system</fullName>
    </submittedName>
    <submittedName>
        <fullName evidence="1">PEP-CTERM/exosortase system-associated acyltransferase</fullName>
    </submittedName>
</protein>
<reference evidence="2 3" key="1">
    <citation type="journal article" date="2015" name="Stand. Genomic Sci.">
        <title>Genomic Encyclopedia of Bacterial and Archaeal Type Strains, Phase III: the genomes of soil and plant-associated and newly described type strains.</title>
        <authorList>
            <person name="Whitman W.B."/>
            <person name="Woyke T."/>
            <person name="Klenk H.P."/>
            <person name="Zhou Y."/>
            <person name="Lilburn T.G."/>
            <person name="Beck B.J."/>
            <person name="De Vos P."/>
            <person name="Vandamme P."/>
            <person name="Eisen J.A."/>
            <person name="Garrity G."/>
            <person name="Hugenholtz P."/>
            <person name="Kyrpides N.C."/>
        </authorList>
    </citation>
    <scope>NUCLEOTIDE SEQUENCE [LARGE SCALE GENOMIC DNA]</scope>
    <source>
        <strain evidence="2 3">CGMCC 1.10685</strain>
    </source>
</reference>
<dbReference type="GO" id="GO:0016746">
    <property type="term" value="F:acyltransferase activity"/>
    <property type="evidence" value="ECO:0007669"/>
    <property type="project" value="UniProtKB-KW"/>
</dbReference>
<accession>A0A562PNN4</accession>
<dbReference type="EMBL" id="VLKW01000006">
    <property type="protein sequence ID" value="TWI46029.1"/>
    <property type="molecule type" value="Genomic_DNA"/>
</dbReference>
<sequence>MILFPELDRLQARSPEPANGFPTRKTPVSLPLFRSYCGRALGGVPAEIARLRFEVYCLECAFLQSETFHEGLEHDQYDTHAMHFAAYTLEERVVGAVRLVQPKDGKPYPFQQYCKPFDGFELPPGGEAAEISRLVVRKGHRRRRADSLLGVPGRDGLAQDWYDHEQWRRERGRRGDERDSPMLLFGLYREMYRHSLRSGIRYWYAAMERSLIRSLERLGFAFEAIGPQADYYGTVTPCLLDLRAMEERLHNTNPALARWFMQRPLGLAA</sequence>
<keyword evidence="1" id="KW-0012">Acyltransferase</keyword>
<dbReference type="NCBIfam" id="TIGR03694">
    <property type="entry name" value="exosort_acyl"/>
    <property type="match status" value="1"/>
</dbReference>
<keyword evidence="1" id="KW-0808">Transferase</keyword>
<dbReference type="OrthoDB" id="582214at2"/>
<dbReference type="Gene3D" id="3.40.630.30">
    <property type="match status" value="1"/>
</dbReference>
<dbReference type="SUPFAM" id="SSF55729">
    <property type="entry name" value="Acyl-CoA N-acyltransferases (Nat)"/>
    <property type="match status" value="1"/>
</dbReference>
<dbReference type="InterPro" id="IPR022484">
    <property type="entry name" value="PEP-CTERM/exosrtase_acylTfrase"/>
</dbReference>
<evidence type="ECO:0000313" key="1">
    <source>
        <dbReference type="EMBL" id="QGZ40583.1"/>
    </source>
</evidence>
<organism evidence="2 3">
    <name type="scientific">Pseudoduganella flava</name>
    <dbReference type="NCBI Taxonomy" id="871742"/>
    <lineage>
        <taxon>Bacteria</taxon>
        <taxon>Pseudomonadati</taxon>
        <taxon>Pseudomonadota</taxon>
        <taxon>Betaproteobacteria</taxon>
        <taxon>Burkholderiales</taxon>
        <taxon>Oxalobacteraceae</taxon>
        <taxon>Telluria group</taxon>
        <taxon>Pseudoduganella</taxon>
    </lineage>
</organism>
<proteinExistence type="predicted"/>
<dbReference type="Pfam" id="PF13444">
    <property type="entry name" value="Acetyltransf_5"/>
    <property type="match status" value="1"/>
</dbReference>
<dbReference type="Proteomes" id="UP000315112">
    <property type="component" value="Unassembled WGS sequence"/>
</dbReference>
<reference evidence="2" key="2">
    <citation type="submission" date="2019-07" db="EMBL/GenBank/DDBJ databases">
        <authorList>
            <person name="Whitman W."/>
            <person name="Huntemann M."/>
            <person name="Clum A."/>
            <person name="Pillay M."/>
            <person name="Palaniappan K."/>
            <person name="Varghese N."/>
            <person name="Mikhailova N."/>
            <person name="Stamatis D."/>
            <person name="Reddy T."/>
            <person name="Daum C."/>
            <person name="Shapiro N."/>
            <person name="Ivanova N."/>
            <person name="Kyrpides N."/>
            <person name="Woyke T."/>
        </authorList>
    </citation>
    <scope>NUCLEOTIDE SEQUENCE</scope>
    <source>
        <strain evidence="2">CGMCC 1.10685</strain>
    </source>
</reference>
<dbReference type="EMBL" id="CP046904">
    <property type="protein sequence ID" value="QGZ40583.1"/>
    <property type="molecule type" value="Genomic_DNA"/>
</dbReference>
<name>A0A562PNN4_9BURK</name>